<keyword evidence="2" id="KW-1185">Reference proteome</keyword>
<gene>
    <name evidence="1" type="ORF">C8N44_1201</name>
</gene>
<name>A0A2T6APB8_9RHOB</name>
<evidence type="ECO:0000313" key="1">
    <source>
        <dbReference type="EMBL" id="PTX45647.1"/>
    </source>
</evidence>
<dbReference type="Proteomes" id="UP000244069">
    <property type="component" value="Unassembled WGS sequence"/>
</dbReference>
<accession>A0A2T6APB8</accession>
<dbReference type="AlphaFoldDB" id="A0A2T6APB8"/>
<organism evidence="1 2">
    <name type="scientific">Allosediminivita pacifica</name>
    <dbReference type="NCBI Taxonomy" id="1267769"/>
    <lineage>
        <taxon>Bacteria</taxon>
        <taxon>Pseudomonadati</taxon>
        <taxon>Pseudomonadota</taxon>
        <taxon>Alphaproteobacteria</taxon>
        <taxon>Rhodobacterales</taxon>
        <taxon>Paracoccaceae</taxon>
        <taxon>Allosediminivita</taxon>
    </lineage>
</organism>
<reference evidence="1 2" key="1">
    <citation type="submission" date="2018-04" db="EMBL/GenBank/DDBJ databases">
        <title>Genomic Encyclopedia of Archaeal and Bacterial Type Strains, Phase II (KMG-II): from individual species to whole genera.</title>
        <authorList>
            <person name="Goeker M."/>
        </authorList>
    </citation>
    <scope>NUCLEOTIDE SEQUENCE [LARGE SCALE GENOMIC DNA]</scope>
    <source>
        <strain evidence="1 2">DSM 29329</strain>
    </source>
</reference>
<evidence type="ECO:0000313" key="2">
    <source>
        <dbReference type="Proteomes" id="UP000244069"/>
    </source>
</evidence>
<sequence length="32" mass="3590">AMDVRYLSTVSFRRDLAIIYKTAAAVTDRTGK</sequence>
<feature type="non-terminal residue" evidence="1">
    <location>
        <position position="1"/>
    </location>
</feature>
<proteinExistence type="predicted"/>
<dbReference type="EMBL" id="QBKN01000020">
    <property type="protein sequence ID" value="PTX45647.1"/>
    <property type="molecule type" value="Genomic_DNA"/>
</dbReference>
<protein>
    <submittedName>
        <fullName evidence="1">Uncharacterized protein</fullName>
    </submittedName>
</protein>
<comment type="caution">
    <text evidence="1">The sequence shown here is derived from an EMBL/GenBank/DDBJ whole genome shotgun (WGS) entry which is preliminary data.</text>
</comment>